<evidence type="ECO:0000313" key="2">
    <source>
        <dbReference type="EMBL" id="TFD25122.1"/>
    </source>
</evidence>
<protein>
    <submittedName>
        <fullName evidence="2">Uncharacterized protein</fullName>
    </submittedName>
</protein>
<evidence type="ECO:0000256" key="1">
    <source>
        <dbReference type="SAM" id="MobiDB-lite"/>
    </source>
</evidence>
<feature type="region of interest" description="Disordered" evidence="1">
    <location>
        <begin position="50"/>
        <end position="70"/>
    </location>
</feature>
<keyword evidence="3" id="KW-1185">Reference proteome</keyword>
<name>A0A4R8ZCR5_9MICO</name>
<reference evidence="2 3" key="1">
    <citation type="submission" date="2019-03" db="EMBL/GenBank/DDBJ databases">
        <title>Genomics of glacier-inhabiting Cryobacterium strains.</title>
        <authorList>
            <person name="Liu Q."/>
            <person name="Xin Y.-H."/>
        </authorList>
    </citation>
    <scope>NUCLEOTIDE SEQUENCE [LARGE SCALE GENOMIC DNA]</scope>
    <source>
        <strain evidence="2 3">TMT1-1</strain>
    </source>
</reference>
<comment type="caution">
    <text evidence="2">The sequence shown here is derived from an EMBL/GenBank/DDBJ whole genome shotgun (WGS) entry which is preliminary data.</text>
</comment>
<dbReference type="RefSeq" id="WP_134572531.1">
    <property type="nucleotide sequence ID" value="NZ_SOGT01000012.1"/>
</dbReference>
<dbReference type="Proteomes" id="UP000298424">
    <property type="component" value="Unassembled WGS sequence"/>
</dbReference>
<accession>A0A4R8ZCR5</accession>
<proteinExistence type="predicted"/>
<gene>
    <name evidence="2" type="ORF">E3T27_10100</name>
</gene>
<organism evidence="2 3">
    <name type="scientific">Cryobacterium lyxosi</name>
    <dbReference type="NCBI Taxonomy" id="1259228"/>
    <lineage>
        <taxon>Bacteria</taxon>
        <taxon>Bacillati</taxon>
        <taxon>Actinomycetota</taxon>
        <taxon>Actinomycetes</taxon>
        <taxon>Micrococcales</taxon>
        <taxon>Microbacteriaceae</taxon>
        <taxon>Cryobacterium</taxon>
    </lineage>
</organism>
<dbReference type="EMBL" id="SOGT01000012">
    <property type="protein sequence ID" value="TFD25122.1"/>
    <property type="molecule type" value="Genomic_DNA"/>
</dbReference>
<dbReference type="OrthoDB" id="9800643at2"/>
<feature type="compositionally biased region" description="Basic residues" evidence="1">
    <location>
        <begin position="61"/>
        <end position="70"/>
    </location>
</feature>
<sequence length="70" mass="7668">MSATTANLIARLRAAGCVFAEEEDQLLLSVQQSSAELNAMVDHRVGGFVIEGDAHDSPSHRTPRSRRPRH</sequence>
<dbReference type="AlphaFoldDB" id="A0A4R8ZCR5"/>
<evidence type="ECO:0000313" key="3">
    <source>
        <dbReference type="Proteomes" id="UP000298424"/>
    </source>
</evidence>